<dbReference type="AlphaFoldDB" id="A0A2A2ANM7"/>
<gene>
    <name evidence="2" type="ORF">CK623_10315</name>
</gene>
<dbReference type="SUPFAM" id="SSF103481">
    <property type="entry name" value="Multidrug resistance efflux transporter EmrE"/>
    <property type="match status" value="1"/>
</dbReference>
<dbReference type="EMBL" id="NSJD01000018">
    <property type="protein sequence ID" value="PAT39377.1"/>
    <property type="molecule type" value="Genomic_DNA"/>
</dbReference>
<feature type="transmembrane region" description="Helical" evidence="1">
    <location>
        <begin position="12"/>
        <end position="34"/>
    </location>
</feature>
<keyword evidence="1" id="KW-0812">Transmembrane</keyword>
<organism evidence="2 3">
    <name type="scientific">Vandammella animalimorsus</name>
    <dbReference type="NCBI Taxonomy" id="2029117"/>
    <lineage>
        <taxon>Bacteria</taxon>
        <taxon>Pseudomonadati</taxon>
        <taxon>Pseudomonadota</taxon>
        <taxon>Betaproteobacteria</taxon>
        <taxon>Burkholderiales</taxon>
        <taxon>Comamonadaceae</taxon>
        <taxon>Vandammella</taxon>
    </lineage>
</organism>
<keyword evidence="1" id="KW-0472">Membrane</keyword>
<reference evidence="2 3" key="1">
    <citation type="submission" date="2017-08" db="EMBL/GenBank/DDBJ databases">
        <title>WGS of Clinical strains of the CDC Group NO-1 linked to zoonotic infections in humans.</title>
        <authorList>
            <person name="Bernier A.-M."/>
            <person name="Bernard K."/>
        </authorList>
    </citation>
    <scope>NUCLEOTIDE SEQUENCE [LARGE SCALE GENOMIC DNA]</scope>
    <source>
        <strain evidence="2 3">NML79-0751</strain>
    </source>
</reference>
<evidence type="ECO:0000256" key="1">
    <source>
        <dbReference type="SAM" id="Phobius"/>
    </source>
</evidence>
<sequence length="78" mass="8459">MSLFFSGEYVQRLGALRLVGLATSFACLCCIAQFLLTRPLSTIALGVWLLGEPFIPWLAAGTALVVAGIWLFSRAGRR</sequence>
<accession>A0A2A2ANM7</accession>
<dbReference type="Proteomes" id="UP000218644">
    <property type="component" value="Unassembled WGS sequence"/>
</dbReference>
<proteinExistence type="predicted"/>
<comment type="caution">
    <text evidence="2">The sequence shown here is derived from an EMBL/GenBank/DDBJ whole genome shotgun (WGS) entry which is preliminary data.</text>
</comment>
<dbReference type="RefSeq" id="WP_095557403.1">
    <property type="nucleotide sequence ID" value="NZ_NSJD01000018.1"/>
</dbReference>
<feature type="transmembrane region" description="Helical" evidence="1">
    <location>
        <begin position="54"/>
        <end position="72"/>
    </location>
</feature>
<keyword evidence="1" id="KW-1133">Transmembrane helix</keyword>
<name>A0A2A2ANM7_9BURK</name>
<dbReference type="InterPro" id="IPR037185">
    <property type="entry name" value="EmrE-like"/>
</dbReference>
<evidence type="ECO:0008006" key="4">
    <source>
        <dbReference type="Google" id="ProtNLM"/>
    </source>
</evidence>
<evidence type="ECO:0000313" key="2">
    <source>
        <dbReference type="EMBL" id="PAT39377.1"/>
    </source>
</evidence>
<evidence type="ECO:0000313" key="3">
    <source>
        <dbReference type="Proteomes" id="UP000218644"/>
    </source>
</evidence>
<protein>
    <recommendedName>
        <fullName evidence="4">EamA domain-containing protein</fullName>
    </recommendedName>
</protein>